<feature type="coiled-coil region" evidence="5">
    <location>
        <begin position="327"/>
        <end position="354"/>
    </location>
</feature>
<name>A0A6I9XBH3_9SAUR</name>
<dbReference type="GeneID" id="106540551"/>
<dbReference type="RefSeq" id="XP_013911187.1">
    <property type="nucleotide sequence ID" value="XM_014055712.1"/>
</dbReference>
<accession>A0A6I9XBH3</accession>
<feature type="region of interest" description="Disordered" evidence="6">
    <location>
        <begin position="740"/>
        <end position="763"/>
    </location>
</feature>
<evidence type="ECO:0000256" key="5">
    <source>
        <dbReference type="SAM" id="Coils"/>
    </source>
</evidence>
<feature type="compositionally biased region" description="Gly residues" evidence="6">
    <location>
        <begin position="754"/>
        <end position="763"/>
    </location>
</feature>
<keyword evidence="5" id="KW-0175">Coiled coil</keyword>
<dbReference type="Proteomes" id="UP000504617">
    <property type="component" value="Unplaced"/>
</dbReference>
<feature type="region of interest" description="Disordered" evidence="6">
    <location>
        <begin position="490"/>
        <end position="580"/>
    </location>
</feature>
<dbReference type="GO" id="GO:0005576">
    <property type="term" value="C:extracellular region"/>
    <property type="evidence" value="ECO:0007669"/>
    <property type="project" value="UniProtKB-SubCell"/>
</dbReference>
<sequence>MKAVRNLLIYIFSTYLLVMFGFNAAQDFWCSTLVKGVIYGSYSLSEMFPKNFTNCTWTLENPDPTKYSIYLKFSKKDFTCSNFSLLAYQFDHFSHEKIKDLLKNNHSIMQLCDSRNAFVFLQYDKNFIQIRRVYPFEFIGLHKKEDDKKSFFEFLVLNKVSPSQFGCHVLCTWLESCLKSENGRTESCGIMYTKCTCPQHLGEEGGNDHSMVLLNNVVLPLNEQTEGCLTQELQTTQVCNLTREAKRPPKEEFGMMGDHTIKSQRPRSVHEKRVPQEQADAAKFMAQTALESHSCHMNPRNDKTAMQDQDSLSQREHLATDMATEDTEVYQRRIRELEHELENARRDNGKLVCLLNEIDQLVLPELSECVELRLSERLRVYLECLFMEKQELEGRAFTAERTVEELEHTVAVLQGQLQDATCSLAQPGESQQHASSPPQPSPTQSSSRFFFKINKKSAEKITASNLQKQGDAVLPKQKLKKRLVKIHRQVLSKPAAKPRKVCLSKVEGQSTEHKQDLSPTTSGPEADSRRSTLQFPEASVTDKNPKSGASGDEHGSINEDDEDNHVHKRVPEEDTLSTASTLSMMASLNLRSRDEAHEFLDHSSVNQDPHIKDPMLLKFEIENFSGSSKDAFLLSGEKCKENENHECIAKKPTDSTGHSISQKPEVPVDFLQPAVGITKSTRNPQLTSLVAEGILEDDSLSFSTVCKCDDPVALKPTTGHILPAEEMLCRFGLLQVKPEEAASMSKKPVSPVKTGGGIVSGEK</sequence>
<dbReference type="AlphaFoldDB" id="A0A6I9XBH3"/>
<evidence type="ECO:0000256" key="1">
    <source>
        <dbReference type="ARBA" id="ARBA00004613"/>
    </source>
</evidence>
<evidence type="ECO:0000313" key="10">
    <source>
        <dbReference type="RefSeq" id="XP_013911187.1"/>
    </source>
</evidence>
<dbReference type="Pfam" id="PF19188">
    <property type="entry name" value="AGRB_N"/>
    <property type="match status" value="1"/>
</dbReference>
<evidence type="ECO:0000256" key="7">
    <source>
        <dbReference type="SAM" id="Phobius"/>
    </source>
</evidence>
<dbReference type="PANTHER" id="PTHR10239:SF32">
    <property type="entry name" value="ADHESION G PROTEIN-COUPLED RECEPTOR B2"/>
    <property type="match status" value="1"/>
</dbReference>
<dbReference type="InterPro" id="IPR043838">
    <property type="entry name" value="AGRB_N"/>
</dbReference>
<keyword evidence="9" id="KW-1185">Reference proteome</keyword>
<organism evidence="9 10">
    <name type="scientific">Thamnophis sirtalis</name>
    <dbReference type="NCBI Taxonomy" id="35019"/>
    <lineage>
        <taxon>Eukaryota</taxon>
        <taxon>Metazoa</taxon>
        <taxon>Chordata</taxon>
        <taxon>Craniata</taxon>
        <taxon>Vertebrata</taxon>
        <taxon>Euteleostomi</taxon>
        <taxon>Lepidosauria</taxon>
        <taxon>Squamata</taxon>
        <taxon>Bifurcata</taxon>
        <taxon>Unidentata</taxon>
        <taxon>Episquamata</taxon>
        <taxon>Toxicofera</taxon>
        <taxon>Serpentes</taxon>
        <taxon>Colubroidea</taxon>
        <taxon>Colubridae</taxon>
        <taxon>Natricinae</taxon>
        <taxon>Thamnophis</taxon>
    </lineage>
</organism>
<keyword evidence="7" id="KW-1133">Transmembrane helix</keyword>
<proteinExistence type="predicted"/>
<dbReference type="GO" id="GO:0005886">
    <property type="term" value="C:plasma membrane"/>
    <property type="evidence" value="ECO:0007669"/>
    <property type="project" value="InterPro"/>
</dbReference>
<feature type="compositionally biased region" description="Low complexity" evidence="6">
    <location>
        <begin position="430"/>
        <end position="446"/>
    </location>
</feature>
<feature type="region of interest" description="Disordered" evidence="6">
    <location>
        <begin position="425"/>
        <end position="446"/>
    </location>
</feature>
<keyword evidence="2" id="KW-0964">Secreted</keyword>
<reference evidence="10" key="1">
    <citation type="submission" date="2025-08" db="UniProtKB">
        <authorList>
            <consortium name="RefSeq"/>
        </authorList>
    </citation>
    <scope>IDENTIFICATION</scope>
    <source>
        <tissue evidence="10">Skeletal muscle</tissue>
    </source>
</reference>
<evidence type="ECO:0000259" key="8">
    <source>
        <dbReference type="Pfam" id="PF19188"/>
    </source>
</evidence>
<comment type="subcellular location">
    <subcellularLocation>
        <location evidence="1">Secreted</location>
    </subcellularLocation>
</comment>
<dbReference type="OrthoDB" id="5989160at2759"/>
<dbReference type="KEGG" id="tsr:106540551"/>
<dbReference type="GO" id="GO:0004930">
    <property type="term" value="F:G protein-coupled receptor activity"/>
    <property type="evidence" value="ECO:0007669"/>
    <property type="project" value="InterPro"/>
</dbReference>
<feature type="coiled-coil region" evidence="5">
    <location>
        <begin position="389"/>
        <end position="423"/>
    </location>
</feature>
<dbReference type="InterPro" id="IPR051867">
    <property type="entry name" value="Angio_Inhib/Adhesion_GPCR"/>
</dbReference>
<evidence type="ECO:0000256" key="2">
    <source>
        <dbReference type="ARBA" id="ARBA00022525"/>
    </source>
</evidence>
<feature type="transmembrane region" description="Helical" evidence="7">
    <location>
        <begin position="7"/>
        <end position="25"/>
    </location>
</feature>
<feature type="domain" description="Adhesion G protein-coupled receptor B N-terminal" evidence="8">
    <location>
        <begin position="30"/>
        <end position="200"/>
    </location>
</feature>
<evidence type="ECO:0000256" key="6">
    <source>
        <dbReference type="SAM" id="MobiDB-lite"/>
    </source>
</evidence>
<evidence type="ECO:0000313" key="9">
    <source>
        <dbReference type="Proteomes" id="UP000504617"/>
    </source>
</evidence>
<keyword evidence="7" id="KW-0472">Membrane</keyword>
<feature type="compositionally biased region" description="Basic residues" evidence="6">
    <location>
        <begin position="490"/>
        <end position="502"/>
    </location>
</feature>
<dbReference type="PANTHER" id="PTHR10239">
    <property type="entry name" value="ISTHMIN-2"/>
    <property type="match status" value="1"/>
</dbReference>
<protein>
    <submittedName>
        <fullName evidence="10">Uncharacterized protein LOC106540551</fullName>
    </submittedName>
</protein>
<keyword evidence="7" id="KW-0812">Transmembrane</keyword>
<evidence type="ECO:0000256" key="4">
    <source>
        <dbReference type="ARBA" id="ARBA00023157"/>
    </source>
</evidence>
<evidence type="ECO:0000256" key="3">
    <source>
        <dbReference type="ARBA" id="ARBA00022729"/>
    </source>
</evidence>
<keyword evidence="4" id="KW-1015">Disulfide bond</keyword>
<gene>
    <name evidence="10" type="primary">LOC106540551</name>
</gene>
<keyword evidence="3" id="KW-0732">Signal</keyword>